<name>A0A1V6Z9P3_PENNA</name>
<feature type="region of interest" description="Disordered" evidence="1">
    <location>
        <begin position="79"/>
        <end position="103"/>
    </location>
</feature>
<comment type="caution">
    <text evidence="2">The sequence shown here is derived from an EMBL/GenBank/DDBJ whole genome shotgun (WGS) entry which is preliminary data.</text>
</comment>
<dbReference type="STRING" id="60175.A0A1V6Z9P3"/>
<dbReference type="Gene3D" id="2.60.120.200">
    <property type="match status" value="1"/>
</dbReference>
<dbReference type="Proteomes" id="UP000191691">
    <property type="component" value="Unassembled WGS sequence"/>
</dbReference>
<reference evidence="3" key="1">
    <citation type="journal article" date="2017" name="Nat. Microbiol.">
        <title>Global analysis of biosynthetic gene clusters reveals vast potential of secondary metabolite production in Penicillium species.</title>
        <authorList>
            <person name="Nielsen J.C."/>
            <person name="Grijseels S."/>
            <person name="Prigent S."/>
            <person name="Ji B."/>
            <person name="Dainat J."/>
            <person name="Nielsen K.F."/>
            <person name="Frisvad J.C."/>
            <person name="Workman M."/>
            <person name="Nielsen J."/>
        </authorList>
    </citation>
    <scope>NUCLEOTIDE SEQUENCE [LARGE SCALE GENOMIC DNA]</scope>
    <source>
        <strain evidence="3">IBT 13039</strain>
    </source>
</reference>
<sequence>MVRLSNLIGAVTYACAIKGGRRRIHIIQFTGPTAARSTIEGINTQKTPIITLHSGKDCIVTNTGSAAGSVLVDPDCDSSTSPGGCFQTSTNAHAYGDGRLQRD</sequence>
<evidence type="ECO:0000313" key="2">
    <source>
        <dbReference type="EMBL" id="OQE96421.1"/>
    </source>
</evidence>
<accession>A0A1V6Z9P3</accession>
<evidence type="ECO:0000256" key="1">
    <source>
        <dbReference type="SAM" id="MobiDB-lite"/>
    </source>
</evidence>
<keyword evidence="3" id="KW-1185">Reference proteome</keyword>
<feature type="compositionally biased region" description="Polar residues" evidence="1">
    <location>
        <begin position="79"/>
        <end position="92"/>
    </location>
</feature>
<dbReference type="AlphaFoldDB" id="A0A1V6Z9P3"/>
<evidence type="ECO:0000313" key="3">
    <source>
        <dbReference type="Proteomes" id="UP000191691"/>
    </source>
</evidence>
<protein>
    <submittedName>
        <fullName evidence="2">Uncharacterized protein</fullName>
    </submittedName>
</protein>
<organism evidence="2 3">
    <name type="scientific">Penicillium nalgiovense</name>
    <dbReference type="NCBI Taxonomy" id="60175"/>
    <lineage>
        <taxon>Eukaryota</taxon>
        <taxon>Fungi</taxon>
        <taxon>Dikarya</taxon>
        <taxon>Ascomycota</taxon>
        <taxon>Pezizomycotina</taxon>
        <taxon>Eurotiomycetes</taxon>
        <taxon>Eurotiomycetidae</taxon>
        <taxon>Eurotiales</taxon>
        <taxon>Aspergillaceae</taxon>
        <taxon>Penicillium</taxon>
    </lineage>
</organism>
<dbReference type="EMBL" id="MOOB01000001">
    <property type="protein sequence ID" value="OQE96421.1"/>
    <property type="molecule type" value="Genomic_DNA"/>
</dbReference>
<proteinExistence type="predicted"/>
<gene>
    <name evidence="2" type="ORF">PENNAL_c0001G11271</name>
</gene>
<dbReference type="PROSITE" id="PS51257">
    <property type="entry name" value="PROKAR_LIPOPROTEIN"/>
    <property type="match status" value="1"/>
</dbReference>